<accession>A0ABT0LJP4</accession>
<evidence type="ECO:0008006" key="3">
    <source>
        <dbReference type="Google" id="ProtNLM"/>
    </source>
</evidence>
<sequence length="196" mass="22905">MIRFFFIALLFTQGCTSTTLVNDEEKVYYLPLVRKELLDMKERDQAARFKFMRNKRSDYDSQVNELDIENTEKLKIIIKQHGKLEVSNIGKDGLEAVSLILIHSPDTNFQEEMLPFIKKLYSNGALEGQDYALLFDKILVHKGIKQYYGTQFIFKNGKYIPDEIENESNVDLRRKDVGLPSLSEYSILLNEFYLNK</sequence>
<comment type="caution">
    <text evidence="1">The sequence shown here is derived from an EMBL/GenBank/DDBJ whole genome shotgun (WGS) entry which is preliminary data.</text>
</comment>
<keyword evidence="2" id="KW-1185">Reference proteome</keyword>
<reference evidence="1 2" key="1">
    <citation type="submission" date="2022-01" db="EMBL/GenBank/DDBJ databases">
        <title>Whole genome-based taxonomy of the Shewanellaceae.</title>
        <authorList>
            <person name="Martin-Rodriguez A.J."/>
        </authorList>
    </citation>
    <scope>NUCLEOTIDE SEQUENCE [LARGE SCALE GENOMIC DNA]</scope>
    <source>
        <strain evidence="1 2">DSM 17177</strain>
    </source>
</reference>
<dbReference type="RefSeq" id="WP_248943345.1">
    <property type="nucleotide sequence ID" value="NZ_JAKIKS010000250.1"/>
</dbReference>
<name>A0ABT0LJP4_9GAMM</name>
<organism evidence="1 2">
    <name type="scientific">Shewanella surugensis</name>
    <dbReference type="NCBI Taxonomy" id="212020"/>
    <lineage>
        <taxon>Bacteria</taxon>
        <taxon>Pseudomonadati</taxon>
        <taxon>Pseudomonadota</taxon>
        <taxon>Gammaproteobacteria</taxon>
        <taxon>Alteromonadales</taxon>
        <taxon>Shewanellaceae</taxon>
        <taxon>Shewanella</taxon>
    </lineage>
</organism>
<evidence type="ECO:0000313" key="2">
    <source>
        <dbReference type="Proteomes" id="UP001203423"/>
    </source>
</evidence>
<dbReference type="EMBL" id="JAKIKS010000250">
    <property type="protein sequence ID" value="MCL1127919.1"/>
    <property type="molecule type" value="Genomic_DNA"/>
</dbReference>
<dbReference type="PROSITE" id="PS51257">
    <property type="entry name" value="PROKAR_LIPOPROTEIN"/>
    <property type="match status" value="1"/>
</dbReference>
<evidence type="ECO:0000313" key="1">
    <source>
        <dbReference type="EMBL" id="MCL1127919.1"/>
    </source>
</evidence>
<protein>
    <recommendedName>
        <fullName evidence="3">Lipoprotein</fullName>
    </recommendedName>
</protein>
<gene>
    <name evidence="1" type="ORF">L2764_26565</name>
</gene>
<proteinExistence type="predicted"/>
<dbReference type="Pfam" id="PF20329">
    <property type="entry name" value="DUF6624"/>
    <property type="match status" value="1"/>
</dbReference>
<dbReference type="InterPro" id="IPR046732">
    <property type="entry name" value="DUF6624"/>
</dbReference>
<dbReference type="Proteomes" id="UP001203423">
    <property type="component" value="Unassembled WGS sequence"/>
</dbReference>